<protein>
    <submittedName>
        <fullName evidence="2">Small lysine rich protein 1</fullName>
    </submittedName>
</protein>
<accession>A0A183K6G1</accession>
<feature type="region of interest" description="Disordered" evidence="1">
    <location>
        <begin position="73"/>
        <end position="92"/>
    </location>
</feature>
<sequence length="92" mass="10840">LVKIEFQPKTKGKQKLKKGTKRKSGKAKRKGRSSRQKKPKHEIDIMSLCAMENLYYIAHNAPCALMYRGFRWSRLKPKRGKGKRKGRKKRKK</sequence>
<feature type="region of interest" description="Disordered" evidence="1">
    <location>
        <begin position="1"/>
        <end position="41"/>
    </location>
</feature>
<dbReference type="WBParaSite" id="SCUD_0001058601-mRNA-1">
    <property type="protein sequence ID" value="SCUD_0001058601-mRNA-1"/>
    <property type="gene ID" value="SCUD_0001058601"/>
</dbReference>
<evidence type="ECO:0000313" key="2">
    <source>
        <dbReference type="WBParaSite" id="SCUD_0001058601-mRNA-1"/>
    </source>
</evidence>
<organism evidence="2">
    <name type="scientific">Schistosoma curassoni</name>
    <dbReference type="NCBI Taxonomy" id="6186"/>
    <lineage>
        <taxon>Eukaryota</taxon>
        <taxon>Metazoa</taxon>
        <taxon>Spiralia</taxon>
        <taxon>Lophotrochozoa</taxon>
        <taxon>Platyhelminthes</taxon>
        <taxon>Trematoda</taxon>
        <taxon>Digenea</taxon>
        <taxon>Strigeidida</taxon>
        <taxon>Schistosomatoidea</taxon>
        <taxon>Schistosomatidae</taxon>
        <taxon>Schistosoma</taxon>
    </lineage>
</organism>
<reference evidence="2" key="1">
    <citation type="submission" date="2016-06" db="UniProtKB">
        <authorList>
            <consortium name="WormBaseParasite"/>
        </authorList>
    </citation>
    <scope>IDENTIFICATION</scope>
</reference>
<dbReference type="AlphaFoldDB" id="A0A183K6G1"/>
<dbReference type="STRING" id="6186.A0A183K6G1"/>
<proteinExistence type="predicted"/>
<dbReference type="PANTHER" id="PTHR37932:SF1">
    <property type="entry name" value="SMALL LYSINE-RICH PROTEIN 1"/>
    <property type="match status" value="1"/>
</dbReference>
<name>A0A183K6G1_9TREM</name>
<feature type="compositionally biased region" description="Basic residues" evidence="1">
    <location>
        <begin position="10"/>
        <end position="40"/>
    </location>
</feature>
<dbReference type="InterPro" id="IPR037760">
    <property type="entry name" value="SMKR1"/>
</dbReference>
<dbReference type="PANTHER" id="PTHR37932">
    <property type="entry name" value="SMALL LYSINE-RICH PROTEIN 1"/>
    <property type="match status" value="1"/>
</dbReference>
<evidence type="ECO:0000256" key="1">
    <source>
        <dbReference type="SAM" id="MobiDB-lite"/>
    </source>
</evidence>